<sequence>MEVPSLYITIVFLIASYLFTSYLRKKPSNLPPTIFPTLPIIGHLYLLKPPLYRTLAKLSAKYGDVLLLRLGSRRVLIVSSPSASEECFTKNDVLFANRPHMLFGKIIGNNYTSLVWASYGDNWRNLRRIAAVEILSIHRLNEFHDVRVDEGKLLVRKLCSNSSSSVNLKSVFYELTLNVMMRMISGKRYFGGDIPEVEAEGKRFREILDETFLLAGAANVGDYLPFLRWFGVNGLEKKLVALREKRDAFFQGLIEQLRKSKGTEVGNKKKSMIEVLLSLQESDPKYYTDEMIRSFVLSHKVLGIAPVAIIDRQLPFEYTITSRSTDVVVMALPDQNINYSALKSMFEREKLSGTNFNDWFHRLKLVLRVEKKMFVIEQPIPPAPATDSEANVLAKWNAVYDAHNEVACLMLGSMTLELHRQFENYSPYEMLQELKSMFEKQAEVESVGLILNGPISDFAGFVRNYNMNNMGKTIDEIHALLIEYEKGLPKKAETPQVMMIKSGKIQKANKKSLKAKVSKNNVVYFNAIHSNAIYEIHMHNLVPNNNYIYNLSTKRTKHNLDSTYLWHCRLAHISKKRIEKLQQEGLLRLIDDESFDQCISCLSGKMKRKLFPHRPKRATDLLGIIHTDVCGLLRHVSRQGASYFITFTDDYSRYGYVYLLKHEHKLTPPYTPHHTGVSERRNRTLLDMVQSMMNLTTLSLSLWDYALESATRILNMVPTKKVDKTPYELWYGKVLNLSYLKVWGCEALVKQDTPEKLQQRSVKSEFFKKSLVTQEVSGRAIDLEKIQDEDTSPFEITSEIPMEVEGFKPPQEELISIRRPERTHQAPSRLCLNVEAEEHSLGDLNEPTSYKAAMLDPESNKWLDAMNAEMQSMIDNMVWVLVDLPPNYKTVRTSRSWNKRFDEEIKKFGFAQNLDEPCVYQKASGSNVTFLILYVDDIIIIGNHIPSLQSVKDYLGKCFAIKDLGEAAFILGIKIYRDRSKRLIRLSQSAYMDQILKRDKMDNSKRGNIPMQERLELNKKQGASTPEEVKRMQNVPYASAVGSIMYLVRCTRPDVAFAQNITSRFQQNPGEPHLTTVKNILKYLRNTKDMFLVYGGNPEAELRVDCYCMMDRKSSKQSTTAMSATEAEYIAASKGSMEVVWIKKFISGVQRGASFYHRRYHYVRKCIELGEINLLKVHTDDNLADPFTKALPKGKLT</sequence>
<evidence type="ECO:0000313" key="8">
    <source>
        <dbReference type="EMBL" id="GJS96101.1"/>
    </source>
</evidence>
<dbReference type="InterPro" id="IPR036397">
    <property type="entry name" value="RNaseH_sf"/>
</dbReference>
<dbReference type="InterPro" id="IPR002401">
    <property type="entry name" value="Cyt_P450_E_grp-I"/>
</dbReference>
<reference evidence="8" key="2">
    <citation type="submission" date="2022-01" db="EMBL/GenBank/DDBJ databases">
        <authorList>
            <person name="Yamashiro T."/>
            <person name="Shiraishi A."/>
            <person name="Satake H."/>
            <person name="Nakayama K."/>
        </authorList>
    </citation>
    <scope>NUCLEOTIDE SEQUENCE</scope>
</reference>
<dbReference type="EMBL" id="BQNB010011861">
    <property type="protein sequence ID" value="GJS96101.1"/>
    <property type="molecule type" value="Genomic_DNA"/>
</dbReference>
<keyword evidence="6" id="KW-1133">Transmembrane helix</keyword>
<dbReference type="PANTHER" id="PTHR47947">
    <property type="entry name" value="CYTOCHROME P450 82C3-RELATED"/>
    <property type="match status" value="1"/>
</dbReference>
<feature type="transmembrane region" description="Helical" evidence="6">
    <location>
        <begin position="30"/>
        <end position="47"/>
    </location>
</feature>
<evidence type="ECO:0000256" key="6">
    <source>
        <dbReference type="SAM" id="Phobius"/>
    </source>
</evidence>
<keyword evidence="2" id="KW-0479">Metal-binding</keyword>
<keyword evidence="1" id="KW-0349">Heme</keyword>
<evidence type="ECO:0000256" key="4">
    <source>
        <dbReference type="ARBA" id="ARBA00023004"/>
    </source>
</evidence>
<reference evidence="8" key="1">
    <citation type="journal article" date="2022" name="Int. J. Mol. Sci.">
        <title>Draft Genome of Tanacetum Coccineum: Genomic Comparison of Closely Related Tanacetum-Family Plants.</title>
        <authorList>
            <person name="Yamashiro T."/>
            <person name="Shiraishi A."/>
            <person name="Nakayama K."/>
            <person name="Satake H."/>
        </authorList>
    </citation>
    <scope>NUCLEOTIDE SEQUENCE</scope>
</reference>
<dbReference type="InterPro" id="IPR025724">
    <property type="entry name" value="GAG-pre-integrase_dom"/>
</dbReference>
<dbReference type="CDD" id="cd09272">
    <property type="entry name" value="RNase_HI_RT_Ty1"/>
    <property type="match status" value="1"/>
</dbReference>
<dbReference type="SUPFAM" id="SSF53098">
    <property type="entry name" value="Ribonuclease H-like"/>
    <property type="match status" value="1"/>
</dbReference>
<keyword evidence="6" id="KW-0812">Transmembrane</keyword>
<dbReference type="Pfam" id="PF00067">
    <property type="entry name" value="p450"/>
    <property type="match status" value="1"/>
</dbReference>
<dbReference type="InterPro" id="IPR001128">
    <property type="entry name" value="Cyt_P450"/>
</dbReference>
<keyword evidence="6" id="KW-0472">Membrane</keyword>
<dbReference type="PRINTS" id="PR00463">
    <property type="entry name" value="EP450I"/>
</dbReference>
<keyword evidence="5" id="KW-0503">Monooxygenase</keyword>
<dbReference type="InterPro" id="IPR036396">
    <property type="entry name" value="Cyt_P450_sf"/>
</dbReference>
<feature type="transmembrane region" description="Helical" evidence="6">
    <location>
        <begin position="6"/>
        <end position="23"/>
    </location>
</feature>
<evidence type="ECO:0000256" key="3">
    <source>
        <dbReference type="ARBA" id="ARBA00023002"/>
    </source>
</evidence>
<dbReference type="InterPro" id="IPR012337">
    <property type="entry name" value="RNaseH-like_sf"/>
</dbReference>
<dbReference type="PROSITE" id="PS50994">
    <property type="entry name" value="INTEGRASE"/>
    <property type="match status" value="1"/>
</dbReference>
<dbReference type="InterPro" id="IPR050651">
    <property type="entry name" value="Plant_Cytochrome_P450_Monoox"/>
</dbReference>
<keyword evidence="3" id="KW-0560">Oxidoreductase</keyword>
<feature type="domain" description="Integrase catalytic" evidence="7">
    <location>
        <begin position="554"/>
        <end position="734"/>
    </location>
</feature>
<protein>
    <submittedName>
        <fullName evidence="8">Retrotransposon protein, putative, ty1-copia subclass</fullName>
    </submittedName>
</protein>
<accession>A0ABQ5A315</accession>
<organism evidence="8 9">
    <name type="scientific">Tanacetum coccineum</name>
    <dbReference type="NCBI Taxonomy" id="301880"/>
    <lineage>
        <taxon>Eukaryota</taxon>
        <taxon>Viridiplantae</taxon>
        <taxon>Streptophyta</taxon>
        <taxon>Embryophyta</taxon>
        <taxon>Tracheophyta</taxon>
        <taxon>Spermatophyta</taxon>
        <taxon>Magnoliopsida</taxon>
        <taxon>eudicotyledons</taxon>
        <taxon>Gunneridae</taxon>
        <taxon>Pentapetalae</taxon>
        <taxon>asterids</taxon>
        <taxon>campanulids</taxon>
        <taxon>Asterales</taxon>
        <taxon>Asteraceae</taxon>
        <taxon>Asteroideae</taxon>
        <taxon>Anthemideae</taxon>
        <taxon>Anthemidinae</taxon>
        <taxon>Tanacetum</taxon>
    </lineage>
</organism>
<keyword evidence="9" id="KW-1185">Reference proteome</keyword>
<name>A0ABQ5A315_9ASTR</name>
<dbReference type="InterPro" id="IPR001584">
    <property type="entry name" value="Integrase_cat-core"/>
</dbReference>
<evidence type="ECO:0000256" key="2">
    <source>
        <dbReference type="ARBA" id="ARBA00022723"/>
    </source>
</evidence>
<dbReference type="PANTHER" id="PTHR47947:SF24">
    <property type="entry name" value="ISOFLAVONE 2'-HYDROXYLASE-LIKE"/>
    <property type="match status" value="1"/>
</dbReference>
<comment type="caution">
    <text evidence="8">The sequence shown here is derived from an EMBL/GenBank/DDBJ whole genome shotgun (WGS) entry which is preliminary data.</text>
</comment>
<evidence type="ECO:0000256" key="1">
    <source>
        <dbReference type="ARBA" id="ARBA00022617"/>
    </source>
</evidence>
<dbReference type="Pfam" id="PF07727">
    <property type="entry name" value="RVT_2"/>
    <property type="match status" value="1"/>
</dbReference>
<proteinExistence type="predicted"/>
<gene>
    <name evidence="8" type="ORF">Tco_0803069</name>
</gene>
<dbReference type="Gene3D" id="1.10.630.10">
    <property type="entry name" value="Cytochrome P450"/>
    <property type="match status" value="1"/>
</dbReference>
<dbReference type="Proteomes" id="UP001151760">
    <property type="component" value="Unassembled WGS sequence"/>
</dbReference>
<dbReference type="Pfam" id="PF13976">
    <property type="entry name" value="gag_pre-integrs"/>
    <property type="match status" value="1"/>
</dbReference>
<evidence type="ECO:0000313" key="9">
    <source>
        <dbReference type="Proteomes" id="UP001151760"/>
    </source>
</evidence>
<evidence type="ECO:0000259" key="7">
    <source>
        <dbReference type="PROSITE" id="PS50994"/>
    </source>
</evidence>
<keyword evidence="4" id="KW-0408">Iron</keyword>
<dbReference type="InterPro" id="IPR013103">
    <property type="entry name" value="RVT_2"/>
</dbReference>
<dbReference type="Gene3D" id="3.30.420.10">
    <property type="entry name" value="Ribonuclease H-like superfamily/Ribonuclease H"/>
    <property type="match status" value="1"/>
</dbReference>
<evidence type="ECO:0000256" key="5">
    <source>
        <dbReference type="ARBA" id="ARBA00023033"/>
    </source>
</evidence>
<dbReference type="SUPFAM" id="SSF48264">
    <property type="entry name" value="Cytochrome P450"/>
    <property type="match status" value="1"/>
</dbReference>